<evidence type="ECO:0000313" key="3">
    <source>
        <dbReference type="EMBL" id="NYF50040.1"/>
    </source>
</evidence>
<dbReference type="AlphaFoldDB" id="A0A7Y9T7Z6"/>
<protein>
    <recommendedName>
        <fullName evidence="2">Peptide N-acetyl-beta-D-glucosaminyl asparaginase amidase A N-terminal domain-containing protein</fullName>
    </recommendedName>
</protein>
<name>A0A7Y9T7Z6_9BACT</name>
<proteinExistence type="predicted"/>
<sequence>MHKALSPSRVDGVLPSVSKFLLLASLALCTASAQVVPVPPTPQVGSSNPATAEPLVSRPPTKPCVVSLLSNAAFENFNGAPLTYAPPAACPGPWAKVVLTADFTVTAGRQFDRSAWFYLGDTNIFYGTTAEPRAALSPSWHIERDLTDLTALFKSPQTGLASIGNIVNSTYTGIIYASAALEFYPASWQAPAPVTPDIVVPVSSGNGPVTLNTTTDQATATLNLPRNVEKVYLDVISQSQIGDEFWYLCVPSAVAGELETCGNTAFRETEISIDGKPAGVAPVYPWIYTGGLDPYLWEPITGVQTLDFKPYRVDLTPFAGLLADGSTHTVAVSVYNANGYFLSTANMLVYTDHGSKEVSGGVLSNTLTAAPNPEVVQNLSTDSSGTTTGTVNVGSNRTFSITGYVNTSHGRVETTVAQKVNFLSAQTFNVNPVTQPEIQNLVQTSTVDSETTTRDSFLIEKTTRHISFPLTLDYTLINNPDGTFTQTVSVDQRNLHTEAKSLDGFSYFHSNTQEQVASKDTIQLSSGFSILAPGVGTSSASYRSNDSLGDCYSRSLTAANQKLTSVTDGKGCHDHNPWF</sequence>
<gene>
    <name evidence="3" type="ORF">HDF12_000405</name>
</gene>
<evidence type="ECO:0000313" key="4">
    <source>
        <dbReference type="Proteomes" id="UP000534186"/>
    </source>
</evidence>
<feature type="chain" id="PRO_5031134445" description="Peptide N-acetyl-beta-D-glucosaminyl asparaginase amidase A N-terminal domain-containing protein" evidence="1">
    <location>
        <begin position="34"/>
        <end position="579"/>
    </location>
</feature>
<keyword evidence="1" id="KW-0732">Signal</keyword>
<evidence type="ECO:0000256" key="1">
    <source>
        <dbReference type="SAM" id="SignalP"/>
    </source>
</evidence>
<dbReference type="InterPro" id="IPR021102">
    <property type="entry name" value="PNGase_A"/>
</dbReference>
<dbReference type="Proteomes" id="UP000534186">
    <property type="component" value="Unassembled WGS sequence"/>
</dbReference>
<dbReference type="InterPro" id="IPR056948">
    <property type="entry name" value="PNGaseA_N"/>
</dbReference>
<organism evidence="3 4">
    <name type="scientific">Tunturiibacter lichenicola</name>
    <dbReference type="NCBI Taxonomy" id="2051959"/>
    <lineage>
        <taxon>Bacteria</taxon>
        <taxon>Pseudomonadati</taxon>
        <taxon>Acidobacteriota</taxon>
        <taxon>Terriglobia</taxon>
        <taxon>Terriglobales</taxon>
        <taxon>Acidobacteriaceae</taxon>
        <taxon>Tunturiibacter</taxon>
    </lineage>
</organism>
<accession>A0A7Y9T7Z6</accession>
<comment type="caution">
    <text evidence="3">The sequence shown here is derived from an EMBL/GenBank/DDBJ whole genome shotgun (WGS) entry which is preliminary data.</text>
</comment>
<dbReference type="Pfam" id="PF12222">
    <property type="entry name" value="PNGaseA"/>
    <property type="match status" value="1"/>
</dbReference>
<evidence type="ECO:0000259" key="2">
    <source>
        <dbReference type="Pfam" id="PF12222"/>
    </source>
</evidence>
<feature type="domain" description="Peptide N-acetyl-beta-D-glucosaminyl asparaginase amidase A N-terminal" evidence="2">
    <location>
        <begin position="67"/>
        <end position="364"/>
    </location>
</feature>
<feature type="signal peptide" evidence="1">
    <location>
        <begin position="1"/>
        <end position="33"/>
    </location>
</feature>
<dbReference type="EMBL" id="JACCCV010000001">
    <property type="protein sequence ID" value="NYF50040.1"/>
    <property type="molecule type" value="Genomic_DNA"/>
</dbReference>
<reference evidence="3 4" key="1">
    <citation type="submission" date="2020-07" db="EMBL/GenBank/DDBJ databases">
        <title>Genomic Encyclopedia of Type Strains, Phase IV (KMG-V): Genome sequencing to study the core and pangenomes of soil and plant-associated prokaryotes.</title>
        <authorList>
            <person name="Whitman W."/>
        </authorList>
    </citation>
    <scope>NUCLEOTIDE SEQUENCE [LARGE SCALE GENOMIC DNA]</scope>
    <source>
        <strain evidence="3 4">M8UP30</strain>
    </source>
</reference>
<dbReference type="PANTHER" id="PTHR31104">
    <property type="entry name" value="PEPTIDE-N4-(N-ACETYL-BETA-GLUCOSAMINYL)ASPARAGINE AMIDASE A PROTEIN"/>
    <property type="match status" value="1"/>
</dbReference>